<dbReference type="STRING" id="314283.MED297_10851"/>
<dbReference type="FunFam" id="3.40.190.10:FF:000004">
    <property type="entry name" value="Porphobilinogen deaminase"/>
    <property type="match status" value="1"/>
</dbReference>
<dbReference type="EMBL" id="AAOE01000002">
    <property type="protein sequence ID" value="EAR11004.1"/>
    <property type="molecule type" value="Genomic_DNA"/>
</dbReference>
<dbReference type="GO" id="GO:0006782">
    <property type="term" value="P:protoporphyrinogen IX biosynthetic process"/>
    <property type="evidence" value="ECO:0007669"/>
    <property type="project" value="UniProtKB-UniRule"/>
</dbReference>
<feature type="domain" description="Porphobilinogen deaminase C-terminal" evidence="10">
    <location>
        <begin position="225"/>
        <end position="302"/>
    </location>
</feature>
<name>A4BAP8_9GAMM</name>
<comment type="function">
    <text evidence="1 8">Tetrapolymerization of the monopyrrole PBG into the hydroxymethylbilane pre-uroporphyrinogen in several discrete steps.</text>
</comment>
<dbReference type="SUPFAM" id="SSF53850">
    <property type="entry name" value="Periplasmic binding protein-like II"/>
    <property type="match status" value="1"/>
</dbReference>
<dbReference type="Proteomes" id="UP000005953">
    <property type="component" value="Unassembled WGS sequence"/>
</dbReference>
<dbReference type="PROSITE" id="PS00533">
    <property type="entry name" value="PORPHOBILINOGEN_DEAM"/>
    <property type="match status" value="1"/>
</dbReference>
<dbReference type="FunFam" id="3.40.190.10:FF:000005">
    <property type="entry name" value="Porphobilinogen deaminase"/>
    <property type="match status" value="1"/>
</dbReference>
<feature type="domain" description="Porphobilinogen deaminase N-terminal" evidence="9">
    <location>
        <begin position="5"/>
        <end position="212"/>
    </location>
</feature>
<dbReference type="InterPro" id="IPR000860">
    <property type="entry name" value="HemC"/>
</dbReference>
<dbReference type="Pfam" id="PF01379">
    <property type="entry name" value="Porphobil_deam"/>
    <property type="match status" value="1"/>
</dbReference>
<proteinExistence type="inferred from homology"/>
<evidence type="ECO:0000256" key="6">
    <source>
        <dbReference type="ARBA" id="ARBA00023244"/>
    </source>
</evidence>
<dbReference type="NCBIfam" id="TIGR00212">
    <property type="entry name" value="hemC"/>
    <property type="match status" value="1"/>
</dbReference>
<keyword evidence="12" id="KW-1185">Reference proteome</keyword>
<evidence type="ECO:0000256" key="2">
    <source>
        <dbReference type="ARBA" id="ARBA00004735"/>
    </source>
</evidence>
<dbReference type="InterPro" id="IPR022418">
    <property type="entry name" value="Porphobilinogen_deaminase_C"/>
</dbReference>
<evidence type="ECO:0000256" key="3">
    <source>
        <dbReference type="ARBA" id="ARBA00005638"/>
    </source>
</evidence>
<dbReference type="OrthoDB" id="9810298at2"/>
<comment type="similarity">
    <text evidence="3 8">Belongs to the HMBS family.</text>
</comment>
<comment type="caution">
    <text evidence="11">The sequence shown here is derived from an EMBL/GenBank/DDBJ whole genome shotgun (WGS) entry which is preliminary data.</text>
</comment>
<evidence type="ECO:0000313" key="12">
    <source>
        <dbReference type="Proteomes" id="UP000005953"/>
    </source>
</evidence>
<dbReference type="PRINTS" id="PR00151">
    <property type="entry name" value="PORPHBDMNASE"/>
</dbReference>
<comment type="miscellaneous">
    <text evidence="8">The porphobilinogen subunits are added to the dipyrromethane group.</text>
</comment>
<dbReference type="AlphaFoldDB" id="A4BAP8"/>
<keyword evidence="6 8" id="KW-0627">Porphyrin biosynthesis</keyword>
<dbReference type="UniPathway" id="UPA00251">
    <property type="reaction ID" value="UER00319"/>
</dbReference>
<dbReference type="PANTHER" id="PTHR11557">
    <property type="entry name" value="PORPHOBILINOGEN DEAMINASE"/>
    <property type="match status" value="1"/>
</dbReference>
<comment type="pathway">
    <text evidence="2">Porphyrin-containing compound metabolism; protoporphyrin-IX biosynthesis; coproporphyrinogen-III from 5-aminolevulinate: step 2/4.</text>
</comment>
<evidence type="ECO:0000313" key="11">
    <source>
        <dbReference type="EMBL" id="EAR11004.1"/>
    </source>
</evidence>
<dbReference type="HAMAP" id="MF_00260">
    <property type="entry name" value="Porphobil_deam"/>
    <property type="match status" value="1"/>
</dbReference>
<dbReference type="InterPro" id="IPR036803">
    <property type="entry name" value="Porphobilinogen_deaminase_C_sf"/>
</dbReference>
<evidence type="ECO:0000259" key="9">
    <source>
        <dbReference type="Pfam" id="PF01379"/>
    </source>
</evidence>
<dbReference type="EC" id="2.5.1.61" evidence="8"/>
<evidence type="ECO:0000256" key="4">
    <source>
        <dbReference type="ARBA" id="ARBA00011245"/>
    </source>
</evidence>
<dbReference type="Gene3D" id="3.30.160.40">
    <property type="entry name" value="Porphobilinogen deaminase, C-terminal domain"/>
    <property type="match status" value="1"/>
</dbReference>
<gene>
    <name evidence="8" type="primary">hemC</name>
    <name evidence="11" type="ORF">MED297_10851</name>
</gene>
<dbReference type="Gene3D" id="3.40.190.10">
    <property type="entry name" value="Periplasmic binding protein-like II"/>
    <property type="match status" value="2"/>
</dbReference>
<accession>A4BAP8</accession>
<evidence type="ECO:0000256" key="5">
    <source>
        <dbReference type="ARBA" id="ARBA00022679"/>
    </source>
</evidence>
<dbReference type="PIRSF" id="PIRSF001438">
    <property type="entry name" value="4pyrrol_synth_OHMeBilane_synth"/>
    <property type="match status" value="1"/>
</dbReference>
<feature type="modified residue" description="S-(dipyrrolylmethanemethyl)cysteine" evidence="8">
    <location>
        <position position="241"/>
    </location>
</feature>
<dbReference type="GO" id="GO:0005737">
    <property type="term" value="C:cytoplasm"/>
    <property type="evidence" value="ECO:0007669"/>
    <property type="project" value="UniProtKB-UniRule"/>
</dbReference>
<comment type="cofactor">
    <cofactor evidence="8">
        <name>dipyrromethane</name>
        <dbReference type="ChEBI" id="CHEBI:60342"/>
    </cofactor>
    <text evidence="8">Binds 1 dipyrromethane group covalently.</text>
</comment>
<reference evidence="11 12" key="1">
    <citation type="submission" date="2006-02" db="EMBL/GenBank/DDBJ databases">
        <authorList>
            <person name="Pinhassi J."/>
            <person name="Pedros-Alio C."/>
            <person name="Ferriera S."/>
            <person name="Johnson J."/>
            <person name="Kravitz S."/>
            <person name="Halpern A."/>
            <person name="Remington K."/>
            <person name="Beeson K."/>
            <person name="Tran B."/>
            <person name="Rogers Y.-H."/>
            <person name="Friedman R."/>
            <person name="Venter J.C."/>
        </authorList>
    </citation>
    <scope>NUCLEOTIDE SEQUENCE [LARGE SCALE GENOMIC DNA]</scope>
    <source>
        <strain evidence="11 12">MED297</strain>
    </source>
</reference>
<dbReference type="PANTHER" id="PTHR11557:SF0">
    <property type="entry name" value="PORPHOBILINOGEN DEAMINASE"/>
    <property type="match status" value="1"/>
</dbReference>
<dbReference type="HOGENOM" id="CLU_019704_0_2_6"/>
<dbReference type="CDD" id="cd13646">
    <property type="entry name" value="PBP2_EcHMBS_like"/>
    <property type="match status" value="1"/>
</dbReference>
<evidence type="ECO:0000256" key="1">
    <source>
        <dbReference type="ARBA" id="ARBA00002869"/>
    </source>
</evidence>
<comment type="catalytic activity">
    <reaction evidence="7 8">
        <text>4 porphobilinogen + H2O = hydroxymethylbilane + 4 NH4(+)</text>
        <dbReference type="Rhea" id="RHEA:13185"/>
        <dbReference type="ChEBI" id="CHEBI:15377"/>
        <dbReference type="ChEBI" id="CHEBI:28938"/>
        <dbReference type="ChEBI" id="CHEBI:57845"/>
        <dbReference type="ChEBI" id="CHEBI:58126"/>
        <dbReference type="EC" id="2.5.1.61"/>
    </reaction>
</comment>
<dbReference type="GO" id="GO:0004418">
    <property type="term" value="F:hydroxymethylbilane synthase activity"/>
    <property type="evidence" value="ECO:0007669"/>
    <property type="project" value="UniProtKB-UniRule"/>
</dbReference>
<evidence type="ECO:0000259" key="10">
    <source>
        <dbReference type="Pfam" id="PF03900"/>
    </source>
</evidence>
<comment type="subunit">
    <text evidence="4 8">Monomer.</text>
</comment>
<sequence length="313" mass="33756">MSQIVRIATRKSPLALWQAEFVKAELEKHHPDLQVELVKISTKGDQILDVALSKVGGKGLFIKELEVAMEAGEADMAVHSMKDVPMEMPAGFELATICERENPFDAFVSNDFDSIDDLPQGAVLGTSSLRRQAQILAHRPDLDVRFLRGNVGTRLGKLDDGEYQAIVLACAGLIRLDLQARIRQEIPGNLSLPAVGQGAVGIEIRAGDIALKERLQPLSHENTTLRVSAERAMNRVLNGGCEVPIAGYAVLDDQVLKLEGRVGAVDGSKLLKSSAEMTLTGPVSQQISQATDLGHMVARDLLSQGAQALLAEQ</sequence>
<evidence type="ECO:0000256" key="7">
    <source>
        <dbReference type="ARBA" id="ARBA00048169"/>
    </source>
</evidence>
<protein>
    <recommendedName>
        <fullName evidence="8">Porphobilinogen deaminase</fullName>
        <shortName evidence="8">PBG</shortName>
        <ecNumber evidence="8">2.5.1.61</ecNumber>
    </recommendedName>
    <alternativeName>
        <fullName evidence="8">Hydroxymethylbilane synthase</fullName>
        <shortName evidence="8">HMBS</shortName>
    </alternativeName>
    <alternativeName>
        <fullName evidence="8">Pre-uroporphyrinogen synthase</fullName>
    </alternativeName>
</protein>
<evidence type="ECO:0000256" key="8">
    <source>
        <dbReference type="HAMAP-Rule" id="MF_00260"/>
    </source>
</evidence>
<dbReference type="InterPro" id="IPR022417">
    <property type="entry name" value="Porphobilin_deaminase_N"/>
</dbReference>
<keyword evidence="5 8" id="KW-0808">Transferase</keyword>
<dbReference type="RefSeq" id="WP_008041664.1">
    <property type="nucleotide sequence ID" value="NZ_CH724149.1"/>
</dbReference>
<dbReference type="Pfam" id="PF03900">
    <property type="entry name" value="Porphobil_deamC"/>
    <property type="match status" value="1"/>
</dbReference>
<organism evidence="11 12">
    <name type="scientific">Reinekea blandensis MED297</name>
    <dbReference type="NCBI Taxonomy" id="314283"/>
    <lineage>
        <taxon>Bacteria</taxon>
        <taxon>Pseudomonadati</taxon>
        <taxon>Pseudomonadota</taxon>
        <taxon>Gammaproteobacteria</taxon>
        <taxon>Oceanospirillales</taxon>
        <taxon>Saccharospirillaceae</taxon>
        <taxon>Reinekea</taxon>
    </lineage>
</organism>
<dbReference type="InterPro" id="IPR022419">
    <property type="entry name" value="Porphobilin_deaminase_cofac_BS"/>
</dbReference>
<dbReference type="SUPFAM" id="SSF54782">
    <property type="entry name" value="Porphobilinogen deaminase (hydroxymethylbilane synthase), C-terminal domain"/>
    <property type="match status" value="1"/>
</dbReference>